<keyword evidence="1" id="KW-1133">Transmembrane helix</keyword>
<evidence type="ECO:0000313" key="4">
    <source>
        <dbReference type="Proteomes" id="UP001169492"/>
    </source>
</evidence>
<feature type="domain" description="Type II secretion system protein GspB C-terminal" evidence="2">
    <location>
        <begin position="169"/>
        <end position="227"/>
    </location>
</feature>
<dbReference type="AlphaFoldDB" id="A0AAW7QY73"/>
<gene>
    <name evidence="3" type="ORF">J6I90_02855</name>
</gene>
<evidence type="ECO:0000256" key="1">
    <source>
        <dbReference type="SAM" id="Phobius"/>
    </source>
</evidence>
<keyword evidence="1" id="KW-0472">Membrane</keyword>
<dbReference type="Proteomes" id="UP001169492">
    <property type="component" value="Unassembled WGS sequence"/>
</dbReference>
<feature type="transmembrane region" description="Helical" evidence="1">
    <location>
        <begin position="37"/>
        <end position="56"/>
    </location>
</feature>
<dbReference type="Pfam" id="PF16537">
    <property type="entry name" value="T2SSB"/>
    <property type="match status" value="1"/>
</dbReference>
<evidence type="ECO:0000313" key="3">
    <source>
        <dbReference type="EMBL" id="MDN7123810.1"/>
    </source>
</evidence>
<organism evidence="3 4">
    <name type="scientific">Pseudidiomarina terrestris</name>
    <dbReference type="NCBI Taxonomy" id="2820060"/>
    <lineage>
        <taxon>Bacteria</taxon>
        <taxon>Pseudomonadati</taxon>
        <taxon>Pseudomonadota</taxon>
        <taxon>Gammaproteobacteria</taxon>
        <taxon>Alteromonadales</taxon>
        <taxon>Idiomarinaceae</taxon>
        <taxon>Pseudidiomarina</taxon>
    </lineage>
</organism>
<sequence length="235" mass="25725">MSSVLKALRQQQSKLLPAQPAIYLEPAHKQQRSFMGLIWLLIPIAALVGWWLVHWWTTAPAEQPAAPVASSPQWEIGAPQPVRVVELPEENAVVTTPPEPAVEATQPTRSSFAQPEALAQNQTVDLNEVPADLLSAFEEALTATGGSSGQQNSVLPRISELNSSLQGRIPDFSYDAHQYSSRVSDRFIELAGQRLRQGDNWQGIQVLSIAPNHVVLALGNDAFQQPALEDWTSAR</sequence>
<comment type="caution">
    <text evidence="3">The sequence shown here is derived from an EMBL/GenBank/DDBJ whole genome shotgun (WGS) entry which is preliminary data.</text>
</comment>
<evidence type="ECO:0000259" key="2">
    <source>
        <dbReference type="Pfam" id="PF16537"/>
    </source>
</evidence>
<protein>
    <submittedName>
        <fullName evidence="3">General secretion pathway protein GspB</fullName>
    </submittedName>
</protein>
<dbReference type="EMBL" id="JAGGJB010000002">
    <property type="protein sequence ID" value="MDN7123810.1"/>
    <property type="molecule type" value="Genomic_DNA"/>
</dbReference>
<proteinExistence type="predicted"/>
<dbReference type="GO" id="GO:0015627">
    <property type="term" value="C:type II protein secretion system complex"/>
    <property type="evidence" value="ECO:0007669"/>
    <property type="project" value="InterPro"/>
</dbReference>
<keyword evidence="1" id="KW-0812">Transmembrane</keyword>
<name>A0AAW7QY73_9GAMM</name>
<reference evidence="3 4" key="1">
    <citation type="submission" date="2021-03" db="EMBL/GenBank/DDBJ databases">
        <title>Pseudidiomarina terrestris, a new bacterium isolated from saline soil.</title>
        <authorList>
            <person name="Galisteo C."/>
            <person name="De La Haba R."/>
            <person name="Sanchez-Porro C."/>
            <person name="Ventosa A."/>
        </authorList>
    </citation>
    <scope>NUCLEOTIDE SEQUENCE [LARGE SCALE GENOMIC DNA]</scope>
    <source>
        <strain evidence="3 4">1APP75-32.1</strain>
    </source>
</reference>
<dbReference type="InterPro" id="IPR032389">
    <property type="entry name" value="GspB_C"/>
</dbReference>
<accession>A0AAW7QY73</accession>
<dbReference type="RefSeq" id="WP_301774020.1">
    <property type="nucleotide sequence ID" value="NZ_JAGGJB010000002.1"/>
</dbReference>